<feature type="transmembrane region" description="Helical" evidence="2">
    <location>
        <begin position="91"/>
        <end position="110"/>
    </location>
</feature>
<dbReference type="EMBL" id="JAUUTY010000006">
    <property type="protein sequence ID" value="KAK1616705.1"/>
    <property type="molecule type" value="Genomic_DNA"/>
</dbReference>
<feature type="compositionally biased region" description="Basic and acidic residues" evidence="1">
    <location>
        <begin position="645"/>
        <end position="654"/>
    </location>
</feature>
<dbReference type="InterPro" id="IPR005162">
    <property type="entry name" value="Retrotrans_gag_dom"/>
</dbReference>
<dbReference type="PANTHER" id="PTHR33223">
    <property type="entry name" value="CCHC-TYPE DOMAIN-CONTAINING PROTEIN"/>
    <property type="match status" value="1"/>
</dbReference>
<feature type="compositionally biased region" description="Basic and acidic residues" evidence="1">
    <location>
        <begin position="541"/>
        <end position="561"/>
    </location>
</feature>
<dbReference type="Pfam" id="PF03732">
    <property type="entry name" value="Retrotrans_gag"/>
    <property type="match status" value="1"/>
</dbReference>
<reference evidence="4" key="1">
    <citation type="submission" date="2023-07" db="EMBL/GenBank/DDBJ databases">
        <title>A chromosome-level genome assembly of Lolium multiflorum.</title>
        <authorList>
            <person name="Chen Y."/>
            <person name="Copetti D."/>
            <person name="Kolliker R."/>
            <person name="Studer B."/>
        </authorList>
    </citation>
    <scope>NUCLEOTIDE SEQUENCE</scope>
    <source>
        <strain evidence="4">02402/16</strain>
        <tissue evidence="4">Leaf</tissue>
    </source>
</reference>
<organism evidence="4 5">
    <name type="scientific">Lolium multiflorum</name>
    <name type="common">Italian ryegrass</name>
    <name type="synonym">Lolium perenne subsp. multiflorum</name>
    <dbReference type="NCBI Taxonomy" id="4521"/>
    <lineage>
        <taxon>Eukaryota</taxon>
        <taxon>Viridiplantae</taxon>
        <taxon>Streptophyta</taxon>
        <taxon>Embryophyta</taxon>
        <taxon>Tracheophyta</taxon>
        <taxon>Spermatophyta</taxon>
        <taxon>Magnoliopsida</taxon>
        <taxon>Liliopsida</taxon>
        <taxon>Poales</taxon>
        <taxon>Poaceae</taxon>
        <taxon>BOP clade</taxon>
        <taxon>Pooideae</taxon>
        <taxon>Poodae</taxon>
        <taxon>Poeae</taxon>
        <taxon>Poeae Chloroplast Group 2 (Poeae type)</taxon>
        <taxon>Loliodinae</taxon>
        <taxon>Loliinae</taxon>
        <taxon>Lolium</taxon>
    </lineage>
</organism>
<evidence type="ECO:0000313" key="4">
    <source>
        <dbReference type="EMBL" id="KAK1616705.1"/>
    </source>
</evidence>
<comment type="caution">
    <text evidence="4">The sequence shown here is derived from an EMBL/GenBank/DDBJ whole genome shotgun (WGS) entry which is preliminary data.</text>
</comment>
<feature type="region of interest" description="Disordered" evidence="1">
    <location>
        <begin position="534"/>
        <end position="577"/>
    </location>
</feature>
<keyword evidence="2" id="KW-0812">Transmembrane</keyword>
<evidence type="ECO:0000256" key="1">
    <source>
        <dbReference type="SAM" id="MobiDB-lite"/>
    </source>
</evidence>
<gene>
    <name evidence="4" type="ORF">QYE76_022222</name>
</gene>
<keyword evidence="5" id="KW-1185">Reference proteome</keyword>
<protein>
    <recommendedName>
        <fullName evidence="3">Retrotransposon gag domain-containing protein</fullName>
    </recommendedName>
</protein>
<dbReference type="PANTHER" id="PTHR33223:SF11">
    <property type="entry name" value="ELEMENT PROTEIN, PUTATIVE-RELATED"/>
    <property type="match status" value="1"/>
</dbReference>
<dbReference type="AlphaFoldDB" id="A0AAD8R9J5"/>
<keyword evidence="2" id="KW-1133">Transmembrane helix</keyword>
<evidence type="ECO:0000313" key="5">
    <source>
        <dbReference type="Proteomes" id="UP001231189"/>
    </source>
</evidence>
<evidence type="ECO:0000259" key="3">
    <source>
        <dbReference type="Pfam" id="PF03732"/>
    </source>
</evidence>
<accession>A0AAD8R9J5</accession>
<proteinExistence type="predicted"/>
<sequence length="713" mass="80906">MWALTIGRRGPGPGRATLCSGGPTALFRLLFFAYSFVPKPKPQRILTKGYSRLCGAENTREKRALRAGIRRGNSLPEGEIDAIAIVIERDIISIIIIIISTIYTAITTAAPRISMNEVRKKLFTISLSGKAAHWYKLLKNGDSIDWEDIVPLFYSKFYPPSEIHKDRNRIYNFWPHDGESIAQAWGRLKSLMLKCPIHELPGNVIIDNFYARLSFQDKTLLDTSCSGSFTRKNEEFKRDLLDRIQENTEGWENDRDRESGIIYDYKCIEAFMDTDKFRNMSATYGLDSQVVANLYKAFASHYELPKKNFDKYHEPYKDKIDSSVNKCVVIETVDNVIPEAYIEKTPFPAKMKEYSVISSAVNKSEKKPKEPEEQIKIEPAVAIVKDLVTENVEDGHIIFCEDASNIVSHPNKPKQVSVPMLSVRIGDHCYYGLCDIGASVSAIPYELYTEIMHEIGSCELEDIDVVIHLANRETISPIGIVRDVEVLCDRKGADNPVADNLSRLENIAYDPVPVNDSFPNEQLAVIKVSSRESPCTMVSNNKDKEPSKENIQDPELKKEDVREDEEVEEAPQERQQATVASIGVISSPSNIKRSARIATGGAVPRHYLAPRTSYPSHYNPYRNLIYDRQTERTPKVVLPSNWDINRSDTAGEKEPEAEEWGNNSKSWDSPSDRLLNRVEHNSEMIRNLIYRIDELQELIEKLVRNSSPPSPKE</sequence>
<name>A0AAD8R9J5_LOLMU</name>
<keyword evidence="2" id="KW-0472">Membrane</keyword>
<dbReference type="Proteomes" id="UP001231189">
    <property type="component" value="Unassembled WGS sequence"/>
</dbReference>
<feature type="domain" description="Retrotransposon gag" evidence="3">
    <location>
        <begin position="121"/>
        <end position="211"/>
    </location>
</feature>
<feature type="region of interest" description="Disordered" evidence="1">
    <location>
        <begin position="642"/>
        <end position="671"/>
    </location>
</feature>
<evidence type="ECO:0000256" key="2">
    <source>
        <dbReference type="SAM" id="Phobius"/>
    </source>
</evidence>